<dbReference type="Pfam" id="PF12697">
    <property type="entry name" value="Abhydrolase_6"/>
    <property type="match status" value="1"/>
</dbReference>
<evidence type="ECO:0000259" key="1">
    <source>
        <dbReference type="Pfam" id="PF12697"/>
    </source>
</evidence>
<comment type="caution">
    <text evidence="2">The sequence shown here is derived from an EMBL/GenBank/DDBJ whole genome shotgun (WGS) entry which is preliminary data.</text>
</comment>
<dbReference type="AlphaFoldDB" id="A0A839UNG9"/>
<dbReference type="Proteomes" id="UP000559987">
    <property type="component" value="Unassembled WGS sequence"/>
</dbReference>
<keyword evidence="3" id="KW-1185">Reference proteome</keyword>
<gene>
    <name evidence="2" type="ORF">FHS30_001475</name>
</gene>
<evidence type="ECO:0000313" key="2">
    <source>
        <dbReference type="EMBL" id="MBB3168291.1"/>
    </source>
</evidence>
<evidence type="ECO:0000313" key="3">
    <source>
        <dbReference type="Proteomes" id="UP000559987"/>
    </source>
</evidence>
<proteinExistence type="predicted"/>
<dbReference type="RefSeq" id="WP_183909783.1">
    <property type="nucleotide sequence ID" value="NZ_JACHXZ010000002.1"/>
</dbReference>
<dbReference type="InterPro" id="IPR029058">
    <property type="entry name" value="AB_hydrolase_fold"/>
</dbReference>
<feature type="domain" description="AB hydrolase-1" evidence="1">
    <location>
        <begin position="64"/>
        <end position="274"/>
    </location>
</feature>
<name>A0A839UNG9_9GAMM</name>
<organism evidence="2 3">
    <name type="scientific">Simiduia aestuariiviva</name>
    <dbReference type="NCBI Taxonomy" id="1510459"/>
    <lineage>
        <taxon>Bacteria</taxon>
        <taxon>Pseudomonadati</taxon>
        <taxon>Pseudomonadota</taxon>
        <taxon>Gammaproteobacteria</taxon>
        <taxon>Cellvibrionales</taxon>
        <taxon>Cellvibrionaceae</taxon>
        <taxon>Simiduia</taxon>
    </lineage>
</organism>
<dbReference type="SUPFAM" id="SSF53474">
    <property type="entry name" value="alpha/beta-Hydrolases"/>
    <property type="match status" value="1"/>
</dbReference>
<protein>
    <submittedName>
        <fullName evidence="2">Pimeloyl-ACP methyl ester carboxylesterase</fullName>
    </submittedName>
</protein>
<accession>A0A839UNG9</accession>
<reference evidence="2 3" key="1">
    <citation type="submission" date="2020-08" db="EMBL/GenBank/DDBJ databases">
        <title>Genomic Encyclopedia of Type Strains, Phase III (KMG-III): the genomes of soil and plant-associated and newly described type strains.</title>
        <authorList>
            <person name="Whitman W."/>
        </authorList>
    </citation>
    <scope>NUCLEOTIDE SEQUENCE [LARGE SCALE GENOMIC DNA]</scope>
    <source>
        <strain evidence="2 3">CECT 8571</strain>
    </source>
</reference>
<dbReference type="Gene3D" id="3.40.50.1820">
    <property type="entry name" value="alpha/beta hydrolase"/>
    <property type="match status" value="1"/>
</dbReference>
<dbReference type="InterPro" id="IPR000073">
    <property type="entry name" value="AB_hydrolase_1"/>
</dbReference>
<sequence>MSARLGVKSSSGLFPAMLKEAELKGDYVEDVYLLKPGNSVDRTVEFAVTHLSAPGKHNASLPPVVLVHGLYRNRQQWIAGGRGLAMALINEGYDVWLPELREHGSSPLRDQGVEQGPLDIAECDLPAAAMFIREQTGRPAIFVGVDVSSLSLLYAYQSGLLSANLILALVSLGGPCDKDSMTLGQRIADAGLRKQLVQEFGGDEPERRAWLKIWRRRFGLLTRWRRKPSESLTLFLSQPRKVLHIFAPEQFAARLTRWRNLPSVEIHLLADTAHNYTSAREWLHHEKSVHQVLPGMLQIFKEITESN</sequence>
<dbReference type="EMBL" id="JACHXZ010000002">
    <property type="protein sequence ID" value="MBB3168291.1"/>
    <property type="molecule type" value="Genomic_DNA"/>
</dbReference>